<dbReference type="Proteomes" id="UP000321513">
    <property type="component" value="Unassembled WGS sequence"/>
</dbReference>
<evidence type="ECO:0000256" key="1">
    <source>
        <dbReference type="ARBA" id="ARBA00008635"/>
    </source>
</evidence>
<dbReference type="PANTHER" id="PTHR37302:SF3">
    <property type="entry name" value="DAMAGE-INDUCIBLE PROTEIN DINB"/>
    <property type="match status" value="1"/>
</dbReference>
<feature type="binding site" evidence="3">
    <location>
        <position position="133"/>
    </location>
    <ligand>
        <name>a divalent metal cation</name>
        <dbReference type="ChEBI" id="CHEBI:60240"/>
    </ligand>
</feature>
<keyword evidence="5" id="KW-1185">Reference proteome</keyword>
<dbReference type="InterPro" id="IPR007837">
    <property type="entry name" value="DinB"/>
</dbReference>
<dbReference type="PANTHER" id="PTHR37302">
    <property type="entry name" value="SLR1116 PROTEIN"/>
    <property type="match status" value="1"/>
</dbReference>
<organism evidence="4 5">
    <name type="scientific">Segetibacter aerophilus</name>
    <dbReference type="NCBI Taxonomy" id="670293"/>
    <lineage>
        <taxon>Bacteria</taxon>
        <taxon>Pseudomonadati</taxon>
        <taxon>Bacteroidota</taxon>
        <taxon>Chitinophagia</taxon>
        <taxon>Chitinophagales</taxon>
        <taxon>Chitinophagaceae</taxon>
        <taxon>Segetibacter</taxon>
    </lineage>
</organism>
<feature type="binding site" evidence="3">
    <location>
        <position position="129"/>
    </location>
    <ligand>
        <name>a divalent metal cation</name>
        <dbReference type="ChEBI" id="CHEBI:60240"/>
    </ligand>
</feature>
<evidence type="ECO:0000256" key="2">
    <source>
        <dbReference type="ARBA" id="ARBA00022723"/>
    </source>
</evidence>
<dbReference type="Gene3D" id="1.20.120.450">
    <property type="entry name" value="dinb family like domain"/>
    <property type="match status" value="1"/>
</dbReference>
<dbReference type="InterPro" id="IPR034660">
    <property type="entry name" value="DinB/YfiT-like"/>
</dbReference>
<gene>
    <name evidence="4" type="primary">yisT</name>
    <name evidence="4" type="ORF">SAE01_46580</name>
</gene>
<protein>
    <recommendedName>
        <fullName evidence="6">Damage-inducible protein DinB</fullName>
    </recommendedName>
</protein>
<dbReference type="RefSeq" id="WP_147206286.1">
    <property type="nucleotide sequence ID" value="NZ_BJYT01000043.1"/>
</dbReference>
<dbReference type="OrthoDB" id="9811413at2"/>
<evidence type="ECO:0000256" key="3">
    <source>
        <dbReference type="PIRSR" id="PIRSR607837-1"/>
    </source>
</evidence>
<dbReference type="EMBL" id="BJYT01000043">
    <property type="protein sequence ID" value="GEO12162.1"/>
    <property type="molecule type" value="Genomic_DNA"/>
</dbReference>
<name>A0A512BJL9_9BACT</name>
<dbReference type="GO" id="GO:0046872">
    <property type="term" value="F:metal ion binding"/>
    <property type="evidence" value="ECO:0007669"/>
    <property type="project" value="UniProtKB-KW"/>
</dbReference>
<dbReference type="Pfam" id="PF05163">
    <property type="entry name" value="DinB"/>
    <property type="match status" value="1"/>
</dbReference>
<sequence>MIDPIKLIAFNTWANRRLTDQVSTFSSELFTKELGGSFPSIQLTLGHVLTSDYLWLQRFRGIPIADIPATWNTNTVESIMGIWAPIQDEMEASVRELSINQVQKVNFITRAGTAYSLPFADLVVHITNHGTYHRGQIVNMIRMLGEKPVNTDYFIFCTVNSDATNK</sequence>
<reference evidence="4 5" key="1">
    <citation type="submission" date="2019-07" db="EMBL/GenBank/DDBJ databases">
        <title>Whole genome shotgun sequence of Segetibacter aerophilus NBRC 106135.</title>
        <authorList>
            <person name="Hosoyama A."/>
            <person name="Uohara A."/>
            <person name="Ohji S."/>
            <person name="Ichikawa N."/>
        </authorList>
    </citation>
    <scope>NUCLEOTIDE SEQUENCE [LARGE SCALE GENOMIC DNA]</scope>
    <source>
        <strain evidence="4 5">NBRC 106135</strain>
    </source>
</reference>
<proteinExistence type="inferred from homology"/>
<evidence type="ECO:0000313" key="4">
    <source>
        <dbReference type="EMBL" id="GEO12162.1"/>
    </source>
</evidence>
<evidence type="ECO:0000313" key="5">
    <source>
        <dbReference type="Proteomes" id="UP000321513"/>
    </source>
</evidence>
<dbReference type="AlphaFoldDB" id="A0A512BJL9"/>
<dbReference type="SUPFAM" id="SSF109854">
    <property type="entry name" value="DinB/YfiT-like putative metalloenzymes"/>
    <property type="match status" value="1"/>
</dbReference>
<comment type="caution">
    <text evidence="4">The sequence shown here is derived from an EMBL/GenBank/DDBJ whole genome shotgun (WGS) entry which is preliminary data.</text>
</comment>
<feature type="binding site" evidence="3">
    <location>
        <position position="47"/>
    </location>
    <ligand>
        <name>a divalent metal cation</name>
        <dbReference type="ChEBI" id="CHEBI:60240"/>
    </ligand>
</feature>
<comment type="similarity">
    <text evidence="1">Belongs to the DinB family.</text>
</comment>
<accession>A0A512BJL9</accession>
<keyword evidence="2 3" id="KW-0479">Metal-binding</keyword>
<evidence type="ECO:0008006" key="6">
    <source>
        <dbReference type="Google" id="ProtNLM"/>
    </source>
</evidence>